<feature type="transmembrane region" description="Helical" evidence="1">
    <location>
        <begin position="99"/>
        <end position="121"/>
    </location>
</feature>
<keyword evidence="1" id="KW-0472">Membrane</keyword>
<evidence type="ECO:0000256" key="1">
    <source>
        <dbReference type="SAM" id="Phobius"/>
    </source>
</evidence>
<comment type="caution">
    <text evidence="2">The sequence shown here is derived from an EMBL/GenBank/DDBJ whole genome shotgun (WGS) entry which is preliminary data.</text>
</comment>
<dbReference type="Proteomes" id="UP000327458">
    <property type="component" value="Unassembled WGS sequence"/>
</dbReference>
<keyword evidence="1" id="KW-1133">Transmembrane helix</keyword>
<dbReference type="RefSeq" id="WP_151419451.1">
    <property type="nucleotide sequence ID" value="NZ_VMRG01000001.1"/>
</dbReference>
<feature type="transmembrane region" description="Helical" evidence="1">
    <location>
        <begin position="64"/>
        <end position="87"/>
    </location>
</feature>
<gene>
    <name evidence="2" type="ORF">FP507_05610</name>
</gene>
<feature type="transmembrane region" description="Helical" evidence="1">
    <location>
        <begin position="229"/>
        <end position="252"/>
    </location>
</feature>
<dbReference type="PANTHER" id="PTHR20992:SF9">
    <property type="entry name" value="AT15442P-RELATED"/>
    <property type="match status" value="1"/>
</dbReference>
<protein>
    <submittedName>
        <fullName evidence="2">DUF389 domain-containing protein</fullName>
    </submittedName>
</protein>
<dbReference type="Pfam" id="PF04087">
    <property type="entry name" value="DUF389"/>
    <property type="match status" value="1"/>
</dbReference>
<sequence>MPTNTNLIRLLLSSLSIHNDAEKFDAIHKAVESDIEFRGSRLWILIFAILLASVGLNINSTAVIIGAMLISPLMGPINGMGYSIATYNFPLLRKAFKNYSFAVFASLAASTIYFAISPVSIAHSELLARTSPTIYDVMIALFGGLAGTLSLTTKLKGNVVPGVAIATALMPPLCTAGYGLATGQFFFFFGALYLFTINTVFIALSTVAFSQVMKFPLRSSINEDRRAVINRWITIVILFTLIPSIYFGYLLVQKERFTENAGKLARSVSLYNGEYLLRHDIDADSKIITLVYGGRKLTDEDKSGIKKRAVEFGLEKATITFEQGISFSDFSSEITAKITESDQMKAEVNRLSLALQDNARREDSLRTRSYTGRVLLKEMQPLFPQVTACLYGESYRFAARQPGSPQKVAFVHMTTSRKLAPAEKKKITAWLKVRLEDNGVTVVFE</sequence>
<feature type="transmembrane region" description="Helical" evidence="1">
    <location>
        <begin position="159"/>
        <end position="180"/>
    </location>
</feature>
<name>A0A5M8ICE5_CHLPH</name>
<dbReference type="AlphaFoldDB" id="A0A5M8ICE5"/>
<dbReference type="PANTHER" id="PTHR20992">
    <property type="entry name" value="AT15442P-RELATED"/>
    <property type="match status" value="1"/>
</dbReference>
<feature type="transmembrane region" description="Helical" evidence="1">
    <location>
        <begin position="186"/>
        <end position="209"/>
    </location>
</feature>
<dbReference type="EMBL" id="VMRG01000001">
    <property type="protein sequence ID" value="KAA6232610.1"/>
    <property type="molecule type" value="Genomic_DNA"/>
</dbReference>
<proteinExistence type="predicted"/>
<feature type="transmembrane region" description="Helical" evidence="1">
    <location>
        <begin position="133"/>
        <end position="152"/>
    </location>
</feature>
<dbReference type="InterPro" id="IPR005240">
    <property type="entry name" value="DUF389"/>
</dbReference>
<accession>A0A5M8ICE5</accession>
<organism evidence="2 3">
    <name type="scientific">Chlorobium phaeovibrioides</name>
    <dbReference type="NCBI Taxonomy" id="1094"/>
    <lineage>
        <taxon>Bacteria</taxon>
        <taxon>Pseudomonadati</taxon>
        <taxon>Chlorobiota</taxon>
        <taxon>Chlorobiia</taxon>
        <taxon>Chlorobiales</taxon>
        <taxon>Chlorobiaceae</taxon>
        <taxon>Chlorobium/Pelodictyon group</taxon>
        <taxon>Chlorobium</taxon>
    </lineage>
</organism>
<feature type="transmembrane region" description="Helical" evidence="1">
    <location>
        <begin position="42"/>
        <end position="58"/>
    </location>
</feature>
<evidence type="ECO:0000313" key="3">
    <source>
        <dbReference type="Proteomes" id="UP000327458"/>
    </source>
</evidence>
<keyword evidence="1" id="KW-0812">Transmembrane</keyword>
<evidence type="ECO:0000313" key="2">
    <source>
        <dbReference type="EMBL" id="KAA6232610.1"/>
    </source>
</evidence>
<reference evidence="2 3" key="1">
    <citation type="submission" date="2019-07" db="EMBL/GenBank/DDBJ databases">
        <title>Draft genome Sequence of Chlorobium phaeovibrioides sp. strain PhvTcv-s14, from the Phylum Chlorobi.</title>
        <authorList>
            <person name="Babenko V."/>
            <person name="Boldyreva D."/>
            <person name="Kanygina A."/>
            <person name="Selezneva O."/>
            <person name="Akopiyan T."/>
            <person name="Lunina O."/>
        </authorList>
    </citation>
    <scope>NUCLEOTIDE SEQUENCE [LARGE SCALE GENOMIC DNA]</scope>
    <source>
        <strain evidence="2 3">GrTcv12</strain>
    </source>
</reference>